<dbReference type="RefSeq" id="XP_062677155.1">
    <property type="nucleotide sequence ID" value="XM_062828588.1"/>
</dbReference>
<protein>
    <submittedName>
        <fullName evidence="2">HET-domain-containing protein</fullName>
    </submittedName>
</protein>
<accession>A0AAE0J137</accession>
<evidence type="ECO:0000313" key="3">
    <source>
        <dbReference type="Proteomes" id="UP001278500"/>
    </source>
</evidence>
<name>A0AAE0J137_9PEZI</name>
<dbReference type="PANTHER" id="PTHR33112:SF11">
    <property type="entry name" value="HETEROKARYON INCOMPATIBILITY DOMAIN-CONTAINING PROTEIN"/>
    <property type="match status" value="1"/>
</dbReference>
<dbReference type="AlphaFoldDB" id="A0AAE0J137"/>
<dbReference type="InterPro" id="IPR010730">
    <property type="entry name" value="HET"/>
</dbReference>
<evidence type="ECO:0000313" key="2">
    <source>
        <dbReference type="EMBL" id="KAK3334989.1"/>
    </source>
</evidence>
<dbReference type="PANTHER" id="PTHR33112">
    <property type="entry name" value="DOMAIN PROTEIN, PUTATIVE-RELATED"/>
    <property type="match status" value="1"/>
</dbReference>
<evidence type="ECO:0000259" key="1">
    <source>
        <dbReference type="Pfam" id="PF06985"/>
    </source>
</evidence>
<reference evidence="2" key="2">
    <citation type="submission" date="2023-06" db="EMBL/GenBank/DDBJ databases">
        <authorList>
            <consortium name="Lawrence Berkeley National Laboratory"/>
            <person name="Haridas S."/>
            <person name="Hensen N."/>
            <person name="Bonometti L."/>
            <person name="Westerberg I."/>
            <person name="Brannstrom I.O."/>
            <person name="Guillou S."/>
            <person name="Cros-Aarteil S."/>
            <person name="Calhoun S."/>
            <person name="Kuo A."/>
            <person name="Mondo S."/>
            <person name="Pangilinan J."/>
            <person name="Riley R."/>
            <person name="Labutti K."/>
            <person name="Andreopoulos B."/>
            <person name="Lipzen A."/>
            <person name="Chen C."/>
            <person name="Yanf M."/>
            <person name="Daum C."/>
            <person name="Ng V."/>
            <person name="Clum A."/>
            <person name="Steindorff A."/>
            <person name="Ohm R."/>
            <person name="Martin F."/>
            <person name="Silar P."/>
            <person name="Natvig D."/>
            <person name="Lalanne C."/>
            <person name="Gautier V."/>
            <person name="Ament-Velasquez S.L."/>
            <person name="Kruys A."/>
            <person name="Hutchinson M.I."/>
            <person name="Powell A.J."/>
            <person name="Barry K."/>
            <person name="Miller A.N."/>
            <person name="Grigoriev I.V."/>
            <person name="Debuchy R."/>
            <person name="Gladieux P."/>
            <person name="Thoren M.H."/>
            <person name="Johannesson H."/>
        </authorList>
    </citation>
    <scope>NUCLEOTIDE SEQUENCE</scope>
    <source>
        <strain evidence="2">CBS 560.94</strain>
    </source>
</reference>
<feature type="domain" description="Heterokaryon incompatibility" evidence="1">
    <location>
        <begin position="170"/>
        <end position="283"/>
    </location>
</feature>
<proteinExistence type="predicted"/>
<dbReference type="Proteomes" id="UP001278500">
    <property type="component" value="Unassembled WGS sequence"/>
</dbReference>
<keyword evidence="3" id="KW-1185">Reference proteome</keyword>
<reference evidence="2" key="1">
    <citation type="journal article" date="2023" name="Mol. Phylogenet. Evol.">
        <title>Genome-scale phylogeny and comparative genomics of the fungal order Sordariales.</title>
        <authorList>
            <person name="Hensen N."/>
            <person name="Bonometti L."/>
            <person name="Westerberg I."/>
            <person name="Brannstrom I.O."/>
            <person name="Guillou S."/>
            <person name="Cros-Aarteil S."/>
            <person name="Calhoun S."/>
            <person name="Haridas S."/>
            <person name="Kuo A."/>
            <person name="Mondo S."/>
            <person name="Pangilinan J."/>
            <person name="Riley R."/>
            <person name="LaButti K."/>
            <person name="Andreopoulos B."/>
            <person name="Lipzen A."/>
            <person name="Chen C."/>
            <person name="Yan M."/>
            <person name="Daum C."/>
            <person name="Ng V."/>
            <person name="Clum A."/>
            <person name="Steindorff A."/>
            <person name="Ohm R.A."/>
            <person name="Martin F."/>
            <person name="Silar P."/>
            <person name="Natvig D.O."/>
            <person name="Lalanne C."/>
            <person name="Gautier V."/>
            <person name="Ament-Velasquez S.L."/>
            <person name="Kruys A."/>
            <person name="Hutchinson M.I."/>
            <person name="Powell A.J."/>
            <person name="Barry K."/>
            <person name="Miller A.N."/>
            <person name="Grigoriev I.V."/>
            <person name="Debuchy R."/>
            <person name="Gladieux P."/>
            <person name="Hiltunen Thoren M."/>
            <person name="Johannesson H."/>
        </authorList>
    </citation>
    <scope>NUCLEOTIDE SEQUENCE</scope>
    <source>
        <strain evidence="2">CBS 560.94</strain>
    </source>
</reference>
<gene>
    <name evidence="2" type="ORF">B0H65DRAFT_512629</name>
</gene>
<dbReference type="Pfam" id="PF06985">
    <property type="entry name" value="HET"/>
    <property type="match status" value="1"/>
</dbReference>
<sequence>MSTRLCAVCNAIFTGLLVNTMRMPHHRSVASLRRSVEEGCYICIFFVAAMPQYNIFNANGAFSWGLNMVPEGRRWNFGPYTSYGQLAIESNSHTFLFSPNAPINTVNPGASLTDQAVMETARSWLENCRKNHALCQPVDPAFNPTRLIYIHNASSVQLIETKEEANSQHYVAFSHCWGESETLKLLQNDLDKGTKGNIEELRSLIQVQRLPTSYWEAISVSLALGFRHIWIDSLCIIQNSDDDWTKESAMMKDVYASSSLNLCASAAADASEASFRRRALGMIVPLDIEPQWTGILHGVYNLGKIGPLPSHLRQIKIKLERVLSRRHLHMTCNQLWWDCRHICASEMFPAGVPIGEDKRNGEHEEERVRYYALSTFGPHSPHHGAPSEVDMDKLWDSLVERYSRCNLTYTSDKLPALSGLAQIFSIVRGPDFSLDKNSYLAGIWRPHLPYALCWYSYYGIGGKLRNYDGKLRNYRPHPYRAPSWSWASVEGSVAAGKLSGKPVCCVVDVKVLHEDERYKAGTVKGGILNLRSRVIGPFTYKPSSTTADLTTSPSLDSRVREAIDALRMPWFIKWDERDGVSGKDFISYLDPLPQTVHKDGIVKGTGAVRKTVRLEALTEELRMRIFLVPIVLHLNKGWWGGGGGGVAGLIVCHVVNDPGLEGFDDGAVFQRVGWFENLDIDDEVLLLVPGRTIAII</sequence>
<dbReference type="GeneID" id="87865742"/>
<comment type="caution">
    <text evidence="2">The sequence shown here is derived from an EMBL/GenBank/DDBJ whole genome shotgun (WGS) entry which is preliminary data.</text>
</comment>
<organism evidence="2 3">
    <name type="scientific">Neurospora tetraspora</name>
    <dbReference type="NCBI Taxonomy" id="94610"/>
    <lineage>
        <taxon>Eukaryota</taxon>
        <taxon>Fungi</taxon>
        <taxon>Dikarya</taxon>
        <taxon>Ascomycota</taxon>
        <taxon>Pezizomycotina</taxon>
        <taxon>Sordariomycetes</taxon>
        <taxon>Sordariomycetidae</taxon>
        <taxon>Sordariales</taxon>
        <taxon>Sordariaceae</taxon>
        <taxon>Neurospora</taxon>
    </lineage>
</organism>
<dbReference type="EMBL" id="JAUEPP010000009">
    <property type="protein sequence ID" value="KAK3334989.1"/>
    <property type="molecule type" value="Genomic_DNA"/>
</dbReference>